<evidence type="ECO:0000313" key="1">
    <source>
        <dbReference type="EMBL" id="CAB4025795.1"/>
    </source>
</evidence>
<dbReference type="EMBL" id="CACRXK020013829">
    <property type="protein sequence ID" value="CAB4025795.1"/>
    <property type="molecule type" value="Genomic_DNA"/>
</dbReference>
<keyword evidence="2" id="KW-1185">Reference proteome</keyword>
<evidence type="ECO:0000313" key="2">
    <source>
        <dbReference type="Proteomes" id="UP001152795"/>
    </source>
</evidence>
<comment type="caution">
    <text evidence="1">The sequence shown here is derived from an EMBL/GenBank/DDBJ whole genome shotgun (WGS) entry which is preliminary data.</text>
</comment>
<proteinExistence type="predicted"/>
<organism evidence="1 2">
    <name type="scientific">Paramuricea clavata</name>
    <name type="common">Red gorgonian</name>
    <name type="synonym">Violescent sea-whip</name>
    <dbReference type="NCBI Taxonomy" id="317549"/>
    <lineage>
        <taxon>Eukaryota</taxon>
        <taxon>Metazoa</taxon>
        <taxon>Cnidaria</taxon>
        <taxon>Anthozoa</taxon>
        <taxon>Octocorallia</taxon>
        <taxon>Malacalcyonacea</taxon>
        <taxon>Plexauridae</taxon>
        <taxon>Paramuricea</taxon>
    </lineage>
</organism>
<dbReference type="Proteomes" id="UP001152795">
    <property type="component" value="Unassembled WGS sequence"/>
</dbReference>
<sequence>MSTNKLSYDCKTYRWSWSLLELKSFVEQHLKLHGSWTSPGGEAKVFRSEQSDFLIKWYGVSSKKIVIQVDNEEHYLELLFQSLINTYEIDENNEMQSEVIALDDSCTGDALVISNTADKATQSVHDVKSQDNDLKSNELAVKSTAKVCANKNERLNGFKVCCYNCTCGSNVTKAELEGIKLDMAVLESRLLVSASPLEEIKLEIKTLKTKENDMEVVIRRQNELICKINDENMVLKSK</sequence>
<gene>
    <name evidence="1" type="ORF">PACLA_8A047704</name>
</gene>
<protein>
    <submittedName>
        <fullName evidence="1">Uncharacterized protein</fullName>
    </submittedName>
</protein>
<accession>A0A6S7J1M7</accession>
<reference evidence="1" key="1">
    <citation type="submission" date="2020-04" db="EMBL/GenBank/DDBJ databases">
        <authorList>
            <person name="Alioto T."/>
            <person name="Alioto T."/>
            <person name="Gomez Garrido J."/>
        </authorList>
    </citation>
    <scope>NUCLEOTIDE SEQUENCE</scope>
    <source>
        <strain evidence="1">A484AB</strain>
    </source>
</reference>
<name>A0A6S7J1M7_PARCT</name>
<dbReference type="AlphaFoldDB" id="A0A6S7J1M7"/>